<dbReference type="Pfam" id="PF09138">
    <property type="entry name" value="Urm1"/>
    <property type="match status" value="1"/>
</dbReference>
<dbReference type="Gene3D" id="3.10.20.30">
    <property type="match status" value="1"/>
</dbReference>
<evidence type="ECO:0000256" key="4">
    <source>
        <dbReference type="ARBA" id="ARBA00022786"/>
    </source>
</evidence>
<dbReference type="EMBL" id="JFZT01000048">
    <property type="protein sequence ID" value="EZQ03043.1"/>
    <property type="molecule type" value="Genomic_DNA"/>
</dbReference>
<comment type="caution">
    <text evidence="5">The sequence shown here is derived from an EMBL/GenBank/DDBJ whole genome shotgun (WGS) entry which is preliminary data.</text>
</comment>
<dbReference type="AlphaFoldDB" id="A0A031LJT9"/>
<keyword evidence="6" id="KW-1185">Reference proteome</keyword>
<dbReference type="SUPFAM" id="SSF54285">
    <property type="entry name" value="MoaD/ThiS"/>
    <property type="match status" value="1"/>
</dbReference>
<dbReference type="RefSeq" id="WP_048100097.1">
    <property type="nucleotide sequence ID" value="NZ_JFZT01000048.1"/>
</dbReference>
<organism evidence="5 6">
    <name type="scientific">Candidatus Acidianus copahuensis</name>
    <dbReference type="NCBI Taxonomy" id="1160895"/>
    <lineage>
        <taxon>Archaea</taxon>
        <taxon>Thermoproteota</taxon>
        <taxon>Thermoprotei</taxon>
        <taxon>Sulfolobales</taxon>
        <taxon>Sulfolobaceae</taxon>
        <taxon>Acidianus</taxon>
    </lineage>
</organism>
<evidence type="ECO:0000256" key="3">
    <source>
        <dbReference type="ARBA" id="ARBA00022694"/>
    </source>
</evidence>
<evidence type="ECO:0008006" key="7">
    <source>
        <dbReference type="Google" id="ProtNLM"/>
    </source>
</evidence>
<dbReference type="OrthoDB" id="36811at2157"/>
<dbReference type="GO" id="GO:0034227">
    <property type="term" value="P:tRNA thio-modification"/>
    <property type="evidence" value="ECO:0007669"/>
    <property type="project" value="InterPro"/>
</dbReference>
<evidence type="ECO:0000256" key="2">
    <source>
        <dbReference type="ARBA" id="ARBA00022499"/>
    </source>
</evidence>
<keyword evidence="1" id="KW-0963">Cytoplasm</keyword>
<dbReference type="GO" id="GO:0005737">
    <property type="term" value="C:cytoplasm"/>
    <property type="evidence" value="ECO:0007669"/>
    <property type="project" value="InterPro"/>
</dbReference>
<keyword evidence="2" id="KW-1017">Isopeptide bond</keyword>
<dbReference type="InterPro" id="IPR016155">
    <property type="entry name" value="Mopterin_synth/thiamin_S_b"/>
</dbReference>
<dbReference type="Proteomes" id="UP000024332">
    <property type="component" value="Unassembled WGS sequence"/>
</dbReference>
<dbReference type="STRING" id="1160895.CM19_09370"/>
<keyword evidence="4" id="KW-0833">Ubl conjugation pathway</keyword>
<sequence>MKKIILLGPLSNQLGFKEKDVDGSDIIDIISKVDRKGIILQNGKIKPGYIILINGVDLRIKSKVSDGDVIYVVPINHGG</sequence>
<evidence type="ECO:0000313" key="6">
    <source>
        <dbReference type="Proteomes" id="UP000024332"/>
    </source>
</evidence>
<evidence type="ECO:0000256" key="1">
    <source>
        <dbReference type="ARBA" id="ARBA00022490"/>
    </source>
</evidence>
<reference evidence="5 6" key="1">
    <citation type="submission" date="2014-03" db="EMBL/GenBank/DDBJ databases">
        <title>Draft genome sequence of the novel thermoacidophilic archaea Acidianus copahuensis ALE1 strain, isolated from Copahue volcanic area in Neuquen Argentina.</title>
        <authorList>
            <person name="Urbieta M.S."/>
            <person name="Rascovan N."/>
            <person name="Castro C."/>
            <person name="Revale S."/>
            <person name="Giaveno M.A."/>
            <person name="Vazquez M.P."/>
            <person name="Donati E.R."/>
        </authorList>
    </citation>
    <scope>NUCLEOTIDE SEQUENCE [LARGE SCALE GENOMIC DNA]</scope>
    <source>
        <strain evidence="5 6">ALE1</strain>
    </source>
</reference>
<gene>
    <name evidence="5" type="ORF">CM19_09370</name>
</gene>
<accession>A0A031LJT9</accession>
<dbReference type="InterPro" id="IPR015221">
    <property type="entry name" value="Urm1"/>
</dbReference>
<proteinExistence type="predicted"/>
<dbReference type="InterPro" id="IPR012675">
    <property type="entry name" value="Beta-grasp_dom_sf"/>
</dbReference>
<name>A0A031LJT9_9CREN</name>
<evidence type="ECO:0000313" key="5">
    <source>
        <dbReference type="EMBL" id="EZQ03043.1"/>
    </source>
</evidence>
<protein>
    <recommendedName>
        <fullName evidence="7">Ubiquitin</fullName>
    </recommendedName>
</protein>
<keyword evidence="3" id="KW-0819">tRNA processing</keyword>